<dbReference type="PROSITE" id="PS50066">
    <property type="entry name" value="MADS_BOX_2"/>
    <property type="match status" value="1"/>
</dbReference>
<dbReference type="InterPro" id="IPR036879">
    <property type="entry name" value="TF_MADSbox_sf"/>
</dbReference>
<keyword evidence="2" id="KW-0805">Transcription regulation</keyword>
<comment type="subcellular location">
    <subcellularLocation>
        <location evidence="1">Nucleus</location>
    </subcellularLocation>
</comment>
<feature type="region of interest" description="Disordered" evidence="6">
    <location>
        <begin position="29"/>
        <end position="96"/>
    </location>
</feature>
<keyword evidence="4" id="KW-0804">Transcription</keyword>
<sequence>MMDAPGGAREARFGSPYGMGLLGEVDMYGRGGGSGLRQGMPCPGPRGQKRPADQCYDERPAQTLGMEHCPMPDISDDYASLQPKKSPPSNGKKTKGRVKIKMEYIDNKLRRYTTFSKRKTGIMKKAYELSTLTGTQVMLLVASETGHVYTFATRKLQPMITSDSGKRLIQTCLNSPDPPQTSEQRMAATGFEETELTYNVVDDDMKSEISDNVDDGDDDDDDDEASTSTEPSTSRTQKPVVKCEQSEEPSTSKVKAETTRSLGQGEESDED</sequence>
<evidence type="ECO:0000256" key="4">
    <source>
        <dbReference type="ARBA" id="ARBA00023163"/>
    </source>
</evidence>
<evidence type="ECO:0000256" key="6">
    <source>
        <dbReference type="SAM" id="MobiDB-lite"/>
    </source>
</evidence>
<dbReference type="Gene3D" id="3.40.1810.10">
    <property type="entry name" value="Transcription factor, MADS-box"/>
    <property type="match status" value="1"/>
</dbReference>
<keyword evidence="3" id="KW-0238">DNA-binding</keyword>
<dbReference type="PROSITE" id="PS00350">
    <property type="entry name" value="MADS_BOX_1"/>
    <property type="match status" value="1"/>
</dbReference>
<evidence type="ECO:0000256" key="2">
    <source>
        <dbReference type="ARBA" id="ARBA00023015"/>
    </source>
</evidence>
<dbReference type="InterPro" id="IPR033897">
    <property type="entry name" value="SRF-like_MADS-box"/>
</dbReference>
<dbReference type="Proteomes" id="UP000823941">
    <property type="component" value="Chromosome 23"/>
</dbReference>
<feature type="domain" description="MADS-box" evidence="7">
    <location>
        <begin position="95"/>
        <end position="155"/>
    </location>
</feature>
<organism evidence="8 9">
    <name type="scientific">Plutella xylostella</name>
    <name type="common">Diamondback moth</name>
    <name type="synonym">Plutella maculipennis</name>
    <dbReference type="NCBI Taxonomy" id="51655"/>
    <lineage>
        <taxon>Eukaryota</taxon>
        <taxon>Metazoa</taxon>
        <taxon>Ecdysozoa</taxon>
        <taxon>Arthropoda</taxon>
        <taxon>Hexapoda</taxon>
        <taxon>Insecta</taxon>
        <taxon>Pterygota</taxon>
        <taxon>Neoptera</taxon>
        <taxon>Endopterygota</taxon>
        <taxon>Lepidoptera</taxon>
        <taxon>Glossata</taxon>
        <taxon>Ditrysia</taxon>
        <taxon>Yponomeutoidea</taxon>
        <taxon>Plutellidae</taxon>
        <taxon>Plutella</taxon>
    </lineage>
</organism>
<protein>
    <recommendedName>
        <fullName evidence="7">MADS-box domain-containing protein</fullName>
    </recommendedName>
</protein>
<feature type="region of interest" description="Disordered" evidence="6">
    <location>
        <begin position="201"/>
        <end position="271"/>
    </location>
</feature>
<comment type="caution">
    <text evidence="8">The sequence shown here is derived from an EMBL/GenBank/DDBJ whole genome shotgun (WGS) entry which is preliminary data.</text>
</comment>
<evidence type="ECO:0000313" key="8">
    <source>
        <dbReference type="EMBL" id="KAG7299190.1"/>
    </source>
</evidence>
<name>A0ABQ7Q358_PLUXY</name>
<evidence type="ECO:0000259" key="7">
    <source>
        <dbReference type="PROSITE" id="PS50066"/>
    </source>
</evidence>
<proteinExistence type="predicted"/>
<feature type="compositionally biased region" description="Polar residues" evidence="6">
    <location>
        <begin position="226"/>
        <end position="237"/>
    </location>
</feature>
<dbReference type="PANTHER" id="PTHR48019">
    <property type="entry name" value="SERUM RESPONSE FACTOR HOMOLOG"/>
    <property type="match status" value="1"/>
</dbReference>
<keyword evidence="5" id="KW-0539">Nucleus</keyword>
<reference evidence="8 9" key="1">
    <citation type="submission" date="2021-06" db="EMBL/GenBank/DDBJ databases">
        <title>A haploid diamondback moth (Plutella xylostella L.) genome assembly resolves 31 chromosomes and identifies a diamide resistance mutation.</title>
        <authorList>
            <person name="Ward C.M."/>
            <person name="Perry K.D."/>
            <person name="Baker G."/>
            <person name="Powis K."/>
            <person name="Heckel D.G."/>
            <person name="Baxter S.W."/>
        </authorList>
    </citation>
    <scope>NUCLEOTIDE SEQUENCE [LARGE SCALE GENOMIC DNA]</scope>
    <source>
        <strain evidence="8 9">LV</strain>
        <tissue evidence="8">Single pupa</tissue>
    </source>
</reference>
<evidence type="ECO:0000256" key="3">
    <source>
        <dbReference type="ARBA" id="ARBA00023125"/>
    </source>
</evidence>
<evidence type="ECO:0000313" key="9">
    <source>
        <dbReference type="Proteomes" id="UP000823941"/>
    </source>
</evidence>
<gene>
    <name evidence="8" type="ORF">JYU34_017733</name>
</gene>
<dbReference type="CDD" id="cd00266">
    <property type="entry name" value="MADS_SRF_like"/>
    <property type="match status" value="1"/>
</dbReference>
<dbReference type="SMART" id="SM00432">
    <property type="entry name" value="MADS"/>
    <property type="match status" value="1"/>
</dbReference>
<dbReference type="InterPro" id="IPR002100">
    <property type="entry name" value="TF_MADSbox"/>
</dbReference>
<evidence type="ECO:0000256" key="1">
    <source>
        <dbReference type="ARBA" id="ARBA00004123"/>
    </source>
</evidence>
<dbReference type="PRINTS" id="PR00404">
    <property type="entry name" value="MADSDOMAIN"/>
</dbReference>
<dbReference type="InterPro" id="IPR050142">
    <property type="entry name" value="MADS-box/MEF2_TF"/>
</dbReference>
<accession>A0ABQ7Q358</accession>
<feature type="compositionally biased region" description="Acidic residues" evidence="6">
    <location>
        <begin position="211"/>
        <end position="225"/>
    </location>
</feature>
<dbReference type="Pfam" id="PF00319">
    <property type="entry name" value="SRF-TF"/>
    <property type="match status" value="1"/>
</dbReference>
<dbReference type="EMBL" id="JAHIBW010000023">
    <property type="protein sequence ID" value="KAG7299190.1"/>
    <property type="molecule type" value="Genomic_DNA"/>
</dbReference>
<feature type="compositionally biased region" description="Basic and acidic residues" evidence="6">
    <location>
        <begin position="50"/>
        <end position="60"/>
    </location>
</feature>
<keyword evidence="9" id="KW-1185">Reference proteome</keyword>
<dbReference type="SUPFAM" id="SSF55455">
    <property type="entry name" value="SRF-like"/>
    <property type="match status" value="1"/>
</dbReference>
<evidence type="ECO:0000256" key="5">
    <source>
        <dbReference type="ARBA" id="ARBA00023242"/>
    </source>
</evidence>